<evidence type="ECO:0000313" key="3">
    <source>
        <dbReference type="Proteomes" id="UP000297839"/>
    </source>
</evidence>
<dbReference type="EMBL" id="SMLK01000006">
    <property type="protein sequence ID" value="TFY98431.1"/>
    <property type="molecule type" value="Genomic_DNA"/>
</dbReference>
<evidence type="ECO:0000313" key="2">
    <source>
        <dbReference type="EMBL" id="TFY98431.1"/>
    </source>
</evidence>
<protein>
    <submittedName>
        <fullName evidence="2">GNAT family N-acetyltransferase</fullName>
    </submittedName>
</protein>
<dbReference type="SUPFAM" id="SSF55729">
    <property type="entry name" value="Acyl-CoA N-acyltransferases (Nat)"/>
    <property type="match status" value="1"/>
</dbReference>
<dbReference type="InterPro" id="IPR000182">
    <property type="entry name" value="GNAT_dom"/>
</dbReference>
<name>A0A4Z0BI86_9BURK</name>
<dbReference type="PANTHER" id="PTHR43305">
    <property type="entry name" value="FAMILY N-ACETYLTRANSFERASE, PUTATIVE (AFU_ORTHOLOGUE AFUA_2G01380)-RELATED"/>
    <property type="match status" value="1"/>
</dbReference>
<dbReference type="InterPro" id="IPR052777">
    <property type="entry name" value="Acetyltransferase_Enz"/>
</dbReference>
<dbReference type="CDD" id="cd04301">
    <property type="entry name" value="NAT_SF"/>
    <property type="match status" value="1"/>
</dbReference>
<comment type="caution">
    <text evidence="2">The sequence shown here is derived from an EMBL/GenBank/DDBJ whole genome shotgun (WGS) entry which is preliminary data.</text>
</comment>
<dbReference type="OrthoDB" id="70840at2"/>
<dbReference type="Pfam" id="PF00583">
    <property type="entry name" value="Acetyltransf_1"/>
    <property type="match status" value="1"/>
</dbReference>
<dbReference type="InterPro" id="IPR016181">
    <property type="entry name" value="Acyl_CoA_acyltransferase"/>
</dbReference>
<organism evidence="2 3">
    <name type="scientific">Ramlibacter humi</name>
    <dbReference type="NCBI Taxonomy" id="2530451"/>
    <lineage>
        <taxon>Bacteria</taxon>
        <taxon>Pseudomonadati</taxon>
        <taxon>Pseudomonadota</taxon>
        <taxon>Betaproteobacteria</taxon>
        <taxon>Burkholderiales</taxon>
        <taxon>Comamonadaceae</taxon>
        <taxon>Ramlibacter</taxon>
    </lineage>
</organism>
<accession>A0A4Z0BI86</accession>
<dbReference type="Gene3D" id="3.40.630.30">
    <property type="match status" value="1"/>
</dbReference>
<dbReference type="PANTHER" id="PTHR43305:SF1">
    <property type="entry name" value="FAMILY N-ACETYLTRANSFERASE, PUTATIVE (AFU_ORTHOLOGUE AFUA_2G01380)-RELATED"/>
    <property type="match status" value="1"/>
</dbReference>
<gene>
    <name evidence="2" type="ORF">EZ216_17620</name>
</gene>
<proteinExistence type="predicted"/>
<sequence length="140" mass="15376">MFREYAGELGVDLAYQGFEEELAGLPGEYAAPRGAIYLAHVDGQLAGCVALRPAITSDYPEAAEMKRLYVRSSFRGFGLGRRLAEAALDAARRAGYESVLLDTLDDMEAARALYEDLGFKPIEPYYNSPVAGTHFLKVDF</sequence>
<dbReference type="AlphaFoldDB" id="A0A4Z0BI86"/>
<reference evidence="2 3" key="1">
    <citation type="submission" date="2019-03" db="EMBL/GenBank/DDBJ databases">
        <title>Ramlibacter sp. 18x22-1, whole genome shotgun sequence.</title>
        <authorList>
            <person name="Zhang X."/>
            <person name="Feng G."/>
            <person name="Zhu H."/>
        </authorList>
    </citation>
    <scope>NUCLEOTIDE SEQUENCE [LARGE SCALE GENOMIC DNA]</scope>
    <source>
        <strain evidence="2 3">18x22-1</strain>
    </source>
</reference>
<dbReference type="PROSITE" id="PS51186">
    <property type="entry name" value="GNAT"/>
    <property type="match status" value="1"/>
</dbReference>
<keyword evidence="3" id="KW-1185">Reference proteome</keyword>
<dbReference type="Proteomes" id="UP000297839">
    <property type="component" value="Unassembled WGS sequence"/>
</dbReference>
<feature type="domain" description="N-acetyltransferase" evidence="1">
    <location>
        <begin position="1"/>
        <end position="140"/>
    </location>
</feature>
<dbReference type="RefSeq" id="WP_135251117.1">
    <property type="nucleotide sequence ID" value="NZ_SMLK01000006.1"/>
</dbReference>
<dbReference type="GO" id="GO:0016747">
    <property type="term" value="F:acyltransferase activity, transferring groups other than amino-acyl groups"/>
    <property type="evidence" value="ECO:0007669"/>
    <property type="project" value="InterPro"/>
</dbReference>
<evidence type="ECO:0000259" key="1">
    <source>
        <dbReference type="PROSITE" id="PS51186"/>
    </source>
</evidence>
<keyword evidence="2" id="KW-0808">Transferase</keyword>